<proteinExistence type="predicted"/>
<dbReference type="Pfam" id="PF13966">
    <property type="entry name" value="zf-RVT"/>
    <property type="match status" value="1"/>
</dbReference>
<dbReference type="InterPro" id="IPR043502">
    <property type="entry name" value="DNA/RNA_pol_sf"/>
</dbReference>
<accession>A0A2Z6NSW8</accession>
<reference evidence="3" key="1">
    <citation type="journal article" date="2017" name="Front. Plant Sci.">
        <title>Climate Clever Clovers: New Paradigm to Reduce the Environmental Footprint of Ruminants by Breeding Low Methanogenic Forages Utilizing Haplotype Variation.</title>
        <authorList>
            <person name="Kaur P."/>
            <person name="Appels R."/>
            <person name="Bayer P.E."/>
            <person name="Keeble-Gagnere G."/>
            <person name="Wang J."/>
            <person name="Hirakawa H."/>
            <person name="Shirasawa K."/>
            <person name="Vercoe P."/>
            <person name="Stefanova K."/>
            <person name="Durmic Z."/>
            <person name="Nichols P."/>
            <person name="Revell C."/>
            <person name="Isobe S.N."/>
            <person name="Edwards D."/>
            <person name="Erskine W."/>
        </authorList>
    </citation>
    <scope>NUCLEOTIDE SEQUENCE [LARGE SCALE GENOMIC DNA]</scope>
    <source>
        <strain evidence="3">cv. Daliak</strain>
    </source>
</reference>
<dbReference type="Pfam" id="PF00078">
    <property type="entry name" value="RVT_1"/>
    <property type="match status" value="1"/>
</dbReference>
<dbReference type="PANTHER" id="PTHR46890">
    <property type="entry name" value="NON-LTR RETROLELEMENT REVERSE TRANSCRIPTASE-LIKE PROTEIN-RELATED"/>
    <property type="match status" value="1"/>
</dbReference>
<protein>
    <recommendedName>
        <fullName evidence="1">Reverse transcriptase domain-containing protein</fullName>
    </recommendedName>
</protein>
<name>A0A2Z6NSW8_TRISU</name>
<dbReference type="Proteomes" id="UP000242715">
    <property type="component" value="Unassembled WGS sequence"/>
</dbReference>
<dbReference type="PROSITE" id="PS50878">
    <property type="entry name" value="RT_POL"/>
    <property type="match status" value="1"/>
</dbReference>
<sequence length="787" mass="90006">MSRLDRFLLFEEWCLAWTNCTQVALLRGLSDHCPLVLVASEEDWGPRPLRMLKCWKDVPGYDIFVKEKWNSLQVDGWGGFVLKEKLKMIKVALKEWHMSHVQNLPSRIDSLKTRLSDLDSKGEEEDLSVAEVEDMHGITSDIHTLYRLHASISWQQSRLLWLKEGDANFKYFHSVLASRRRRNTISSLQVNGVTLEGVDPIRQTVFLHFASHFKARNVVRPKVDNLQFKQLSWPDSGSLTRPFSVEEVKAAVWDCDSFKSPGPDGVNLGFFKDFWAELQSVVMRFFSEFHRNGKLTKGVNTTFIALIPKVDSPQSLNDFRPISLVGSIYKILAKVLANRLRLVIGSVVSESQTAFVKDRQILDGILIANEMVDEARKTKKELMLFKVDFEKAYDSVDWDNLDDVMVWMSFPTLWRKWNKECVCTATASVLVNGSPTDTFPLERGLRQGDPLSPFLFLLAAEGLNVLMNALVENNLFTGYSVGTQVPVSISHLQFANDTLLMGAKSWANVRALRAALVLFELMSGLKEYGGLGGLRQLTEFNLALLGGEAWVWRRQLWVWEEEMLRECQTLLLNFSFQVQSVDSWQWQPDLDTGYSVCGAYQLLTSQDSVTLGEVETLIWHKQVPLNVSICAWRLLRDRLPPRANLVSRGIISPEAHFCVSGCGDIETAQHLFFTCGIFGTLWSAVRLWIGFSSVDHQNPSDHFLHFVSVLGERRARRSFLQLIWLACVWVLWNERNNRLFRNTMQTVPQMLDKVKLYYLWWLKTANGTLGANLHSWWSTPLLCLGID</sequence>
<evidence type="ECO:0000313" key="2">
    <source>
        <dbReference type="EMBL" id="GAU47231.1"/>
    </source>
</evidence>
<dbReference type="AlphaFoldDB" id="A0A2Z6NSW8"/>
<dbReference type="SUPFAM" id="SSF56672">
    <property type="entry name" value="DNA/RNA polymerases"/>
    <property type="match status" value="1"/>
</dbReference>
<keyword evidence="3" id="KW-1185">Reference proteome</keyword>
<feature type="domain" description="Reverse transcriptase" evidence="1">
    <location>
        <begin position="288"/>
        <end position="564"/>
    </location>
</feature>
<dbReference type="EMBL" id="DF974293">
    <property type="protein sequence ID" value="GAU47231.1"/>
    <property type="molecule type" value="Genomic_DNA"/>
</dbReference>
<evidence type="ECO:0000259" key="1">
    <source>
        <dbReference type="PROSITE" id="PS50878"/>
    </source>
</evidence>
<dbReference type="InterPro" id="IPR026960">
    <property type="entry name" value="RVT-Znf"/>
</dbReference>
<dbReference type="InterPro" id="IPR052343">
    <property type="entry name" value="Retrotransposon-Effector_Assoc"/>
</dbReference>
<dbReference type="CDD" id="cd01650">
    <property type="entry name" value="RT_nLTR_like"/>
    <property type="match status" value="1"/>
</dbReference>
<dbReference type="PANTHER" id="PTHR46890:SF48">
    <property type="entry name" value="RNA-DIRECTED DNA POLYMERASE"/>
    <property type="match status" value="1"/>
</dbReference>
<dbReference type="InterPro" id="IPR000477">
    <property type="entry name" value="RT_dom"/>
</dbReference>
<dbReference type="OrthoDB" id="8067603at2759"/>
<gene>
    <name evidence="2" type="ORF">TSUD_107670</name>
</gene>
<evidence type="ECO:0000313" key="3">
    <source>
        <dbReference type="Proteomes" id="UP000242715"/>
    </source>
</evidence>
<organism evidence="2 3">
    <name type="scientific">Trifolium subterraneum</name>
    <name type="common">Subterranean clover</name>
    <dbReference type="NCBI Taxonomy" id="3900"/>
    <lineage>
        <taxon>Eukaryota</taxon>
        <taxon>Viridiplantae</taxon>
        <taxon>Streptophyta</taxon>
        <taxon>Embryophyta</taxon>
        <taxon>Tracheophyta</taxon>
        <taxon>Spermatophyta</taxon>
        <taxon>Magnoliopsida</taxon>
        <taxon>eudicotyledons</taxon>
        <taxon>Gunneridae</taxon>
        <taxon>Pentapetalae</taxon>
        <taxon>rosids</taxon>
        <taxon>fabids</taxon>
        <taxon>Fabales</taxon>
        <taxon>Fabaceae</taxon>
        <taxon>Papilionoideae</taxon>
        <taxon>50 kb inversion clade</taxon>
        <taxon>NPAAA clade</taxon>
        <taxon>Hologalegina</taxon>
        <taxon>IRL clade</taxon>
        <taxon>Trifolieae</taxon>
        <taxon>Trifolium</taxon>
    </lineage>
</organism>